<dbReference type="PANTHER" id="PTHR33747">
    <property type="entry name" value="UPF0225 PROTEIN SCO1677"/>
    <property type="match status" value="1"/>
</dbReference>
<reference evidence="2 3" key="1">
    <citation type="submission" date="2017-06" db="EMBL/GenBank/DDBJ databases">
        <title>Draft genome sequence of anaerobic fermentative bacterium Anaeromicrobium sediminis DY2726D isolated from West Pacific Ocean sediments.</title>
        <authorList>
            <person name="Zeng X."/>
        </authorList>
    </citation>
    <scope>NUCLEOTIDE SEQUENCE [LARGE SCALE GENOMIC DNA]</scope>
    <source>
        <strain evidence="2 3">DY2726D</strain>
    </source>
</reference>
<dbReference type="Gene3D" id="3.10.450.50">
    <property type="match status" value="1"/>
</dbReference>
<dbReference type="Pfam" id="PF02810">
    <property type="entry name" value="SEC-C"/>
    <property type="match status" value="1"/>
</dbReference>
<proteinExistence type="predicted"/>
<dbReference type="PANTHER" id="PTHR33747:SF1">
    <property type="entry name" value="ADENYLATE CYCLASE-ASSOCIATED CAP C-TERMINAL DOMAIN-CONTAINING PROTEIN"/>
    <property type="match status" value="1"/>
</dbReference>
<keyword evidence="1" id="KW-0175">Coiled coil</keyword>
<sequence length="575" mass="66448">MYVLNKIEKEFGIKLNDENCIGKIKEIVEKSAYANNTKEYVISYIDENEENLDLKWAAYFLDFLLNLEAQNEEGLLNDYDVLKEYPLSYYTEFEIGILKEDKNLAEAKAHLEKSVELKDTDPLANYYLGSLCFKSGEYKRAKEYYKVAQKNASESPYEKEVKARAYYGIGAAEYKIKEDMKALVKNLKGGMNVLTDLNLAKTIFEGLGLTEVFEQVSKELRENLQSSEENIENLNDYLTNMTKTDLTEIRKSYDIKGASKLNKVQLAELISEELPKQLEEKIKLLDGDTLLKLKEIIDNGGQIISKEVPYLTYFKKIGILVHVETCLDELKLVIPADIMTTLKDILGKEEVLKSVQENDELFKIINGLMQYYGVAYAEDLEKIIHKYDVNYENVSKFIENCGQYSDKLELIHNIFSLRNITYIKNIIDERENYQTVDYYEVPLKDAMIAGANNGQILSSEQLEVYDYLKDKSKVDENQFNMFFKELVIMLQYNYSADKIMKLVEKFIDIKTNKDKNKLTDNIFKLNNNTRLWALKGNTPADAFKKKPVEVEEKIGRNDPCPCGSGKKYKKCCMNK</sequence>
<evidence type="ECO:0000256" key="1">
    <source>
        <dbReference type="SAM" id="Coils"/>
    </source>
</evidence>
<dbReference type="SUPFAM" id="SSF48452">
    <property type="entry name" value="TPR-like"/>
    <property type="match status" value="1"/>
</dbReference>
<feature type="coiled-coil region" evidence="1">
    <location>
        <begin position="210"/>
        <end position="244"/>
    </location>
</feature>
<accession>A0A267MF26</accession>
<evidence type="ECO:0000313" key="3">
    <source>
        <dbReference type="Proteomes" id="UP000216024"/>
    </source>
</evidence>
<dbReference type="AlphaFoldDB" id="A0A267MF26"/>
<dbReference type="InterPro" id="IPR004027">
    <property type="entry name" value="SEC_C_motif"/>
</dbReference>
<evidence type="ECO:0008006" key="4">
    <source>
        <dbReference type="Google" id="ProtNLM"/>
    </source>
</evidence>
<comment type="caution">
    <text evidence="2">The sequence shown here is derived from an EMBL/GenBank/DDBJ whole genome shotgun (WGS) entry which is preliminary data.</text>
</comment>
<dbReference type="SUPFAM" id="SSF103642">
    <property type="entry name" value="Sec-C motif"/>
    <property type="match status" value="1"/>
</dbReference>
<organism evidence="2 3">
    <name type="scientific">Anaeromicrobium sediminis</name>
    <dbReference type="NCBI Taxonomy" id="1478221"/>
    <lineage>
        <taxon>Bacteria</taxon>
        <taxon>Bacillati</taxon>
        <taxon>Bacillota</taxon>
        <taxon>Clostridia</taxon>
        <taxon>Peptostreptococcales</taxon>
        <taxon>Thermotaleaceae</taxon>
        <taxon>Anaeromicrobium</taxon>
    </lineage>
</organism>
<dbReference type="EMBL" id="NIBG01000025">
    <property type="protein sequence ID" value="PAB57518.1"/>
    <property type="molecule type" value="Genomic_DNA"/>
</dbReference>
<protein>
    <recommendedName>
        <fullName evidence="4">Rho termination factor N-terminal domain-containing protein</fullName>
    </recommendedName>
</protein>
<dbReference type="Gene3D" id="1.25.40.10">
    <property type="entry name" value="Tetratricopeptide repeat domain"/>
    <property type="match status" value="1"/>
</dbReference>
<dbReference type="InterPro" id="IPR011990">
    <property type="entry name" value="TPR-like_helical_dom_sf"/>
</dbReference>
<dbReference type="Proteomes" id="UP000216024">
    <property type="component" value="Unassembled WGS sequence"/>
</dbReference>
<keyword evidence="3" id="KW-1185">Reference proteome</keyword>
<name>A0A267MF26_9FIRM</name>
<evidence type="ECO:0000313" key="2">
    <source>
        <dbReference type="EMBL" id="PAB57518.1"/>
    </source>
</evidence>
<gene>
    <name evidence="2" type="ORF">CCE28_18615</name>
</gene>